<dbReference type="OrthoDB" id="9796672at2"/>
<dbReference type="InterPro" id="IPR050324">
    <property type="entry name" value="CDP-alcohol_PTase-I"/>
</dbReference>
<keyword evidence="13" id="KW-1208">Phospholipid metabolism</keyword>
<evidence type="ECO:0000256" key="2">
    <source>
        <dbReference type="ARBA" id="ARBA00005042"/>
    </source>
</evidence>
<evidence type="ECO:0000256" key="7">
    <source>
        <dbReference type="ARBA" id="ARBA00022679"/>
    </source>
</evidence>
<comment type="similarity">
    <text evidence="3 15">Belongs to the CDP-alcohol phosphatidyltransferase class-I family.</text>
</comment>
<evidence type="ECO:0000256" key="3">
    <source>
        <dbReference type="ARBA" id="ARBA00010441"/>
    </source>
</evidence>
<dbReference type="KEGG" id="maes:Ga0123461_2179"/>
<feature type="transmembrane region" description="Helical" evidence="16">
    <location>
        <begin position="153"/>
        <end position="176"/>
    </location>
</feature>
<organism evidence="17 18">
    <name type="scientific">Mariprofundus aestuarium</name>
    <dbReference type="NCBI Taxonomy" id="1921086"/>
    <lineage>
        <taxon>Bacteria</taxon>
        <taxon>Pseudomonadati</taxon>
        <taxon>Pseudomonadota</taxon>
        <taxon>Candidatius Mariprofundia</taxon>
        <taxon>Mariprofundales</taxon>
        <taxon>Mariprofundaceae</taxon>
        <taxon>Mariprofundus</taxon>
    </lineage>
</organism>
<evidence type="ECO:0000256" key="12">
    <source>
        <dbReference type="ARBA" id="ARBA00023209"/>
    </source>
</evidence>
<keyword evidence="6" id="KW-0444">Lipid biosynthesis</keyword>
<dbReference type="GO" id="GO:0008444">
    <property type="term" value="F:CDP-diacylglycerol-glycerol-3-phosphate 3-phosphatidyltransferase activity"/>
    <property type="evidence" value="ECO:0007669"/>
    <property type="project" value="UniProtKB-EC"/>
</dbReference>
<evidence type="ECO:0000256" key="4">
    <source>
        <dbReference type="ARBA" id="ARBA00013170"/>
    </source>
</evidence>
<evidence type="ECO:0000256" key="11">
    <source>
        <dbReference type="ARBA" id="ARBA00023136"/>
    </source>
</evidence>
<dbReference type="AlphaFoldDB" id="A0A2K8L6J2"/>
<gene>
    <name evidence="17" type="ORF">Ga0123461_2179</name>
</gene>
<dbReference type="RefSeq" id="WP_100278333.1">
    <property type="nucleotide sequence ID" value="NZ_CP018799.1"/>
</dbReference>
<dbReference type="InterPro" id="IPR048254">
    <property type="entry name" value="CDP_ALCOHOL_P_TRANSF_CS"/>
</dbReference>
<comment type="pathway">
    <text evidence="2">Phospholipid metabolism; phosphatidylglycerol biosynthesis; phosphatidylglycerol from CDP-diacylglycerol: step 1/2.</text>
</comment>
<evidence type="ECO:0000256" key="14">
    <source>
        <dbReference type="ARBA" id="ARBA00048586"/>
    </source>
</evidence>
<dbReference type="PANTHER" id="PTHR14269:SF11">
    <property type="entry name" value="CDP-DIACYLGLYCEROL--GLYCEROL-3-PHOSPHATE 3-PHOSPHATIDYLTRANSFERASE"/>
    <property type="match status" value="1"/>
</dbReference>
<proteinExistence type="inferred from homology"/>
<dbReference type="GO" id="GO:0016020">
    <property type="term" value="C:membrane"/>
    <property type="evidence" value="ECO:0007669"/>
    <property type="project" value="UniProtKB-SubCell"/>
</dbReference>
<comment type="subcellular location">
    <subcellularLocation>
        <location evidence="1">Membrane</location>
        <topology evidence="1">Multi-pass membrane protein</topology>
    </subcellularLocation>
</comment>
<evidence type="ECO:0000256" key="10">
    <source>
        <dbReference type="ARBA" id="ARBA00023098"/>
    </source>
</evidence>
<keyword evidence="12" id="KW-0594">Phospholipid biosynthesis</keyword>
<evidence type="ECO:0000256" key="13">
    <source>
        <dbReference type="ARBA" id="ARBA00023264"/>
    </source>
</evidence>
<keyword evidence="7 15" id="KW-0808">Transferase</keyword>
<feature type="transmembrane region" description="Helical" evidence="16">
    <location>
        <begin position="12"/>
        <end position="30"/>
    </location>
</feature>
<evidence type="ECO:0000256" key="15">
    <source>
        <dbReference type="RuleBase" id="RU003750"/>
    </source>
</evidence>
<keyword evidence="18" id="KW-1185">Reference proteome</keyword>
<evidence type="ECO:0000256" key="8">
    <source>
        <dbReference type="ARBA" id="ARBA00022692"/>
    </source>
</evidence>
<keyword evidence="8 16" id="KW-0812">Transmembrane</keyword>
<evidence type="ECO:0000313" key="18">
    <source>
        <dbReference type="Proteomes" id="UP000231701"/>
    </source>
</evidence>
<keyword evidence="10" id="KW-0443">Lipid metabolism</keyword>
<dbReference type="Pfam" id="PF01066">
    <property type="entry name" value="CDP-OH_P_transf"/>
    <property type="match status" value="1"/>
</dbReference>
<dbReference type="PANTHER" id="PTHR14269">
    <property type="entry name" value="CDP-DIACYLGLYCEROL--GLYCEROL-3-PHOSPHATE 3-PHOSPHATIDYLTRANSFERASE-RELATED"/>
    <property type="match status" value="1"/>
</dbReference>
<name>A0A2K8L6J2_MARES</name>
<dbReference type="PIRSF" id="PIRSF000847">
    <property type="entry name" value="Phos_ph_gly_syn"/>
    <property type="match status" value="1"/>
</dbReference>
<evidence type="ECO:0000256" key="1">
    <source>
        <dbReference type="ARBA" id="ARBA00004141"/>
    </source>
</evidence>
<evidence type="ECO:0000313" key="17">
    <source>
        <dbReference type="EMBL" id="ATX80584.1"/>
    </source>
</evidence>
<keyword evidence="9 16" id="KW-1133">Transmembrane helix</keyword>
<dbReference type="GO" id="GO:0046474">
    <property type="term" value="P:glycerophospholipid biosynthetic process"/>
    <property type="evidence" value="ECO:0007669"/>
    <property type="project" value="TreeGrafter"/>
</dbReference>
<dbReference type="InterPro" id="IPR000462">
    <property type="entry name" value="CDP-OH_P_trans"/>
</dbReference>
<evidence type="ECO:0000256" key="16">
    <source>
        <dbReference type="SAM" id="Phobius"/>
    </source>
</evidence>
<dbReference type="EC" id="2.7.8.5" evidence="4"/>
<evidence type="ECO:0000256" key="6">
    <source>
        <dbReference type="ARBA" id="ARBA00022516"/>
    </source>
</evidence>
<evidence type="ECO:0000256" key="5">
    <source>
        <dbReference type="ARBA" id="ARBA00014944"/>
    </source>
</evidence>
<dbReference type="PROSITE" id="PS00379">
    <property type="entry name" value="CDP_ALCOHOL_P_TRANSF"/>
    <property type="match status" value="1"/>
</dbReference>
<keyword evidence="11 16" id="KW-0472">Membrane</keyword>
<protein>
    <recommendedName>
        <fullName evidence="5">CDP-diacylglycerol--glycerol-3-phosphate 3-phosphatidyltransferase</fullName>
        <ecNumber evidence="4">2.7.8.5</ecNumber>
    </recommendedName>
</protein>
<dbReference type="InterPro" id="IPR004570">
    <property type="entry name" value="Phosphatidylglycerol_P_synth"/>
</dbReference>
<dbReference type="Gene3D" id="1.20.120.1760">
    <property type="match status" value="1"/>
</dbReference>
<sequence>MKVHDRILSIPNILTLARIVITPFIVFAIMEGEAAFALILMGIAGITDMLDGAIARYLDQRSIVGAFMDPLADKLMLISTIVTLFFIDEIPLFLFLAVVFRDLVIMVGAIAYEVVTGKLEMQPTMSSKITTVLQITLVLTVLADMAWSFPTELFYQTVIWTTFAFTCISGVQYMVVWMRKAVTDEDTN</sequence>
<dbReference type="EMBL" id="CP018799">
    <property type="protein sequence ID" value="ATX80584.1"/>
    <property type="molecule type" value="Genomic_DNA"/>
</dbReference>
<dbReference type="InterPro" id="IPR043130">
    <property type="entry name" value="CDP-OH_PTrfase_TM_dom"/>
</dbReference>
<evidence type="ECO:0000256" key="9">
    <source>
        <dbReference type="ARBA" id="ARBA00022989"/>
    </source>
</evidence>
<dbReference type="Proteomes" id="UP000231701">
    <property type="component" value="Chromosome"/>
</dbReference>
<accession>A0A2K8L6J2</accession>
<comment type="catalytic activity">
    <reaction evidence="14">
        <text>a CDP-1,2-diacyl-sn-glycerol + sn-glycerol 3-phosphate = a 1,2-diacyl-sn-glycero-3-phospho-(1'-sn-glycero-3'-phosphate) + CMP + H(+)</text>
        <dbReference type="Rhea" id="RHEA:12593"/>
        <dbReference type="ChEBI" id="CHEBI:15378"/>
        <dbReference type="ChEBI" id="CHEBI:57597"/>
        <dbReference type="ChEBI" id="CHEBI:58332"/>
        <dbReference type="ChEBI" id="CHEBI:60110"/>
        <dbReference type="ChEBI" id="CHEBI:60377"/>
        <dbReference type="EC" id="2.7.8.5"/>
    </reaction>
</comment>
<feature type="transmembrane region" description="Helical" evidence="16">
    <location>
        <begin position="36"/>
        <end position="58"/>
    </location>
</feature>
<reference evidence="17 18" key="1">
    <citation type="submission" date="2016-12" db="EMBL/GenBank/DDBJ databases">
        <title>Isolation and genomic insights into novel planktonic Zetaproteobacteria from stratified waters of the Chesapeake Bay.</title>
        <authorList>
            <person name="McAllister S.M."/>
            <person name="Kato S."/>
            <person name="Chan C.S."/>
            <person name="Chiu B.K."/>
            <person name="Field E.K."/>
        </authorList>
    </citation>
    <scope>NUCLEOTIDE SEQUENCE [LARGE SCALE GENOMIC DNA]</scope>
    <source>
        <strain evidence="17 18">CP-5</strain>
    </source>
</reference>